<dbReference type="PIRSF" id="PIRSF000337">
    <property type="entry name" value="NTA_MOA"/>
    <property type="match status" value="1"/>
</dbReference>
<evidence type="ECO:0000259" key="7">
    <source>
        <dbReference type="Pfam" id="PF00296"/>
    </source>
</evidence>
<keyword evidence="9" id="KW-1185">Reference proteome</keyword>
<dbReference type="GO" id="GO:0004497">
    <property type="term" value="F:monooxygenase activity"/>
    <property type="evidence" value="ECO:0007669"/>
    <property type="project" value="UniProtKB-KW"/>
</dbReference>
<proteinExistence type="inferred from homology"/>
<dbReference type="PANTHER" id="PTHR30011">
    <property type="entry name" value="ALKANESULFONATE MONOOXYGENASE-RELATED"/>
    <property type="match status" value="1"/>
</dbReference>
<feature type="binding site" evidence="6">
    <location>
        <position position="57"/>
    </location>
    <ligand>
        <name>FMN</name>
        <dbReference type="ChEBI" id="CHEBI:58210"/>
    </ligand>
</feature>
<reference evidence="9" key="1">
    <citation type="submission" date="2017-06" db="EMBL/GenBank/DDBJ databases">
        <authorList>
            <person name="Varghese N."/>
            <person name="Submissions S."/>
        </authorList>
    </citation>
    <scope>NUCLEOTIDE SEQUENCE [LARGE SCALE GENOMIC DNA]</scope>
    <source>
        <strain evidence="9">JCM 23211</strain>
    </source>
</reference>
<dbReference type="Pfam" id="PF00296">
    <property type="entry name" value="Bac_luciferase"/>
    <property type="match status" value="1"/>
</dbReference>
<evidence type="ECO:0000313" key="9">
    <source>
        <dbReference type="Proteomes" id="UP000198327"/>
    </source>
</evidence>
<dbReference type="CDD" id="cd01095">
    <property type="entry name" value="Nitrilotriacetate_monoxgenase"/>
    <property type="match status" value="1"/>
</dbReference>
<comment type="similarity">
    <text evidence="5">Belongs to the NtaA/SnaA/DszA monooxygenase family.</text>
</comment>
<keyword evidence="2 6" id="KW-0288">FMN</keyword>
<evidence type="ECO:0000256" key="1">
    <source>
        <dbReference type="ARBA" id="ARBA00022630"/>
    </source>
</evidence>
<evidence type="ECO:0000256" key="6">
    <source>
        <dbReference type="PIRSR" id="PIRSR000337-1"/>
    </source>
</evidence>
<dbReference type="InterPro" id="IPR036661">
    <property type="entry name" value="Luciferase-like_sf"/>
</dbReference>
<evidence type="ECO:0000256" key="5">
    <source>
        <dbReference type="ARBA" id="ARBA00033748"/>
    </source>
</evidence>
<dbReference type="NCBIfam" id="TIGR03860">
    <property type="entry name" value="FMN_nitrolo"/>
    <property type="match status" value="1"/>
</dbReference>
<gene>
    <name evidence="8" type="ORF">SAMN05421642_104116</name>
</gene>
<evidence type="ECO:0000313" key="8">
    <source>
        <dbReference type="EMBL" id="SNS65538.1"/>
    </source>
</evidence>
<evidence type="ECO:0000256" key="4">
    <source>
        <dbReference type="ARBA" id="ARBA00023033"/>
    </source>
</evidence>
<keyword evidence="1 6" id="KW-0285">Flavoprotein</keyword>
<accession>A0A239G9S1</accession>
<dbReference type="EMBL" id="FZOW01000004">
    <property type="protein sequence ID" value="SNS65538.1"/>
    <property type="molecule type" value="Genomic_DNA"/>
</dbReference>
<keyword evidence="4 8" id="KW-0503">Monooxygenase</keyword>
<dbReference type="InterPro" id="IPR016215">
    <property type="entry name" value="NTA_MOA"/>
</dbReference>
<dbReference type="GO" id="GO:0016705">
    <property type="term" value="F:oxidoreductase activity, acting on paired donors, with incorporation or reduction of molecular oxygen"/>
    <property type="evidence" value="ECO:0007669"/>
    <property type="project" value="InterPro"/>
</dbReference>
<feature type="domain" description="Luciferase-like" evidence="7">
    <location>
        <begin position="21"/>
        <end position="369"/>
    </location>
</feature>
<dbReference type="SUPFAM" id="SSF51679">
    <property type="entry name" value="Bacterial luciferase-like"/>
    <property type="match status" value="1"/>
</dbReference>
<keyword evidence="3" id="KW-0560">Oxidoreductase</keyword>
<feature type="binding site" evidence="6">
    <location>
        <position position="202"/>
    </location>
    <ligand>
        <name>FMN</name>
        <dbReference type="ChEBI" id="CHEBI:58210"/>
    </ligand>
</feature>
<dbReference type="RefSeq" id="WP_089244976.1">
    <property type="nucleotide sequence ID" value="NZ_FZOW01000004.1"/>
</dbReference>
<feature type="binding site" evidence="6">
    <location>
        <position position="148"/>
    </location>
    <ligand>
        <name>FMN</name>
        <dbReference type="ChEBI" id="CHEBI:58210"/>
    </ligand>
</feature>
<dbReference type="OrthoDB" id="4437611at2"/>
<protein>
    <submittedName>
        <fullName evidence="8">FMN-dependent oxidoreductase, nitrilotriacetate monooxygenase family</fullName>
    </submittedName>
</protein>
<sequence>MSSEHVILNINVLDIGIHVAAWQNSGLPPTAFVDPGYFADMARLAEHGTLDALFLADGPALRDDPRLKPSRALEPSAILSAVAAETTHLGVIGTLSTTFNDPVELAHRLLTLDHLSEGRAAWNVVTTYSPQAGHNFGLADYPERSVRYRRASEFVDVVLALWRSAASREPVSHHGEFFDVDGLLPLGASPQGHPLIVQAGGSPQGRELAARSANAVFSAELTLDAGRHHYRQVKDDAGRLGRSPDDVAILPGLITVLAKTREEAHRRFEYLESFLPEFYSLDRLSTVLAYDLRGLDLDDRVPDEALADISPDAFTASMGFRESIVRSIRDSRATVREAVRQFSGGGHRIAVGSPEDIADTIEEWFRAGAADGFNLMPDVFPSGLEDFVDHVVPILRDRGLFRREYAETTLRERFSSVNSLDRAG</sequence>
<dbReference type="InterPro" id="IPR011251">
    <property type="entry name" value="Luciferase-like_dom"/>
</dbReference>
<dbReference type="Proteomes" id="UP000198327">
    <property type="component" value="Unassembled WGS sequence"/>
</dbReference>
<dbReference type="Gene3D" id="3.20.20.30">
    <property type="entry name" value="Luciferase-like domain"/>
    <property type="match status" value="1"/>
</dbReference>
<dbReference type="AlphaFoldDB" id="A0A239G9S1"/>
<evidence type="ECO:0000256" key="2">
    <source>
        <dbReference type="ARBA" id="ARBA00022643"/>
    </source>
</evidence>
<dbReference type="InterPro" id="IPR051260">
    <property type="entry name" value="Diverse_substr_monoxygenases"/>
</dbReference>
<name>A0A239G9S1_9NOCA</name>
<dbReference type="PANTHER" id="PTHR30011:SF16">
    <property type="entry name" value="C2H2 FINGER DOMAIN TRANSCRIPTION FACTOR (EUROFUNG)-RELATED"/>
    <property type="match status" value="1"/>
</dbReference>
<feature type="binding site" evidence="6">
    <location>
        <position position="94"/>
    </location>
    <ligand>
        <name>FMN</name>
        <dbReference type="ChEBI" id="CHEBI:58210"/>
    </ligand>
</feature>
<organism evidence="8 9">
    <name type="scientific">Rhodococcoides kyotonense</name>
    <dbReference type="NCBI Taxonomy" id="398843"/>
    <lineage>
        <taxon>Bacteria</taxon>
        <taxon>Bacillati</taxon>
        <taxon>Actinomycetota</taxon>
        <taxon>Actinomycetes</taxon>
        <taxon>Mycobacteriales</taxon>
        <taxon>Nocardiaceae</taxon>
        <taxon>Rhodococcoides</taxon>
    </lineage>
</organism>
<evidence type="ECO:0000256" key="3">
    <source>
        <dbReference type="ARBA" id="ARBA00023002"/>
    </source>
</evidence>